<evidence type="ECO:0000256" key="2">
    <source>
        <dbReference type="ARBA" id="ARBA00008814"/>
    </source>
</evidence>
<dbReference type="EMBL" id="CP070619">
    <property type="protein sequence ID" value="QSE94370.1"/>
    <property type="molecule type" value="Genomic_DNA"/>
</dbReference>
<dbReference type="CDD" id="cd01146">
    <property type="entry name" value="FhuD"/>
    <property type="match status" value="1"/>
</dbReference>
<dbReference type="PROSITE" id="PS50983">
    <property type="entry name" value="FE_B12_PBP"/>
    <property type="match status" value="1"/>
</dbReference>
<dbReference type="PROSITE" id="PS51257">
    <property type="entry name" value="PROKAR_LIPOPROTEIN"/>
    <property type="match status" value="1"/>
</dbReference>
<name>A0A974WC99_9NOCA</name>
<evidence type="ECO:0000313" key="7">
    <source>
        <dbReference type="EMBL" id="QSE94370.1"/>
    </source>
</evidence>
<gene>
    <name evidence="7" type="ORF">JWS13_40075</name>
</gene>
<feature type="signal peptide" evidence="5">
    <location>
        <begin position="1"/>
        <end position="22"/>
    </location>
</feature>
<keyword evidence="8" id="KW-1185">Reference proteome</keyword>
<keyword evidence="4 5" id="KW-0732">Signal</keyword>
<dbReference type="PANTHER" id="PTHR30532">
    <property type="entry name" value="IRON III DICITRATE-BINDING PERIPLASMIC PROTEIN"/>
    <property type="match status" value="1"/>
</dbReference>
<dbReference type="Pfam" id="PF01497">
    <property type="entry name" value="Peripla_BP_2"/>
    <property type="match status" value="1"/>
</dbReference>
<dbReference type="PANTHER" id="PTHR30532:SF24">
    <property type="entry name" value="FERRIC ENTEROBACTIN-BINDING PERIPLASMIC PROTEIN FEPB"/>
    <property type="match status" value="1"/>
</dbReference>
<dbReference type="SUPFAM" id="SSF53807">
    <property type="entry name" value="Helical backbone' metal receptor"/>
    <property type="match status" value="1"/>
</dbReference>
<dbReference type="RefSeq" id="WP_206010752.1">
    <property type="nucleotide sequence ID" value="NZ_CP070619.1"/>
</dbReference>
<dbReference type="Proteomes" id="UP000662986">
    <property type="component" value="Chromosome"/>
</dbReference>
<evidence type="ECO:0000256" key="4">
    <source>
        <dbReference type="ARBA" id="ARBA00022729"/>
    </source>
</evidence>
<evidence type="ECO:0000256" key="5">
    <source>
        <dbReference type="SAM" id="SignalP"/>
    </source>
</evidence>
<evidence type="ECO:0000259" key="6">
    <source>
        <dbReference type="PROSITE" id="PS50983"/>
    </source>
</evidence>
<feature type="domain" description="Fe/B12 periplasmic-binding" evidence="6">
    <location>
        <begin position="57"/>
        <end position="324"/>
    </location>
</feature>
<reference evidence="7 8" key="2">
    <citation type="journal article" date="2022" name="Arch. Microbiol.">
        <title>Rhodococcus pseudokoreensis sp. nov. isolated from the rhizosphere of young M26 apple rootstocks.</title>
        <authorList>
            <person name="Kampfer P."/>
            <person name="Glaeser S.P."/>
            <person name="Blom J."/>
            <person name="Wolf J."/>
            <person name="Benning S."/>
            <person name="Schloter M."/>
            <person name="Neumann-Schaal M."/>
        </authorList>
    </citation>
    <scope>NUCLEOTIDE SEQUENCE [LARGE SCALE GENOMIC DNA]</scope>
    <source>
        <strain evidence="7 8">R79</strain>
    </source>
</reference>
<evidence type="ECO:0000256" key="1">
    <source>
        <dbReference type="ARBA" id="ARBA00004196"/>
    </source>
</evidence>
<organism evidence="7 8">
    <name type="scientific">Rhodococcus pseudokoreensis</name>
    <dbReference type="NCBI Taxonomy" id="2811421"/>
    <lineage>
        <taxon>Bacteria</taxon>
        <taxon>Bacillati</taxon>
        <taxon>Actinomycetota</taxon>
        <taxon>Actinomycetes</taxon>
        <taxon>Mycobacteriales</taxon>
        <taxon>Nocardiaceae</taxon>
        <taxon>Rhodococcus</taxon>
    </lineage>
</organism>
<evidence type="ECO:0000256" key="3">
    <source>
        <dbReference type="ARBA" id="ARBA00022448"/>
    </source>
</evidence>
<sequence>MRMRSLVSVPLLVLALAGCGSGGEGEPEPTAGAGDAAFPAVVVTKFGDVTVESKPERVLAIGWGDAETALALGVEPVGASDWVAFGGDGVGPWAEGKYTTAPTIIGTLEPSYEQIAALEPDVILDTKSAGDEERYGHLSQIAPTIALPEGADNYKTPIESQVSMVATALGVPEQGDALLADIDRRFADAAAAHPEFAGKTITVGAYSGTGWGAYTADTERLQFMKKLGFVSNPAVDAQPAVKFSVPVSEENLGVMDADMVVVFPIGRPAADVANRPLFQAIPAVRDGRYLVFDDQAVSKAYSTNSVLSLQYALDTVVPLVSERLR</sequence>
<dbReference type="InterPro" id="IPR051313">
    <property type="entry name" value="Bact_iron-sidero_bind"/>
</dbReference>
<dbReference type="Gene3D" id="3.40.50.1980">
    <property type="entry name" value="Nitrogenase molybdenum iron protein domain"/>
    <property type="match status" value="2"/>
</dbReference>
<feature type="chain" id="PRO_5045625659" evidence="5">
    <location>
        <begin position="23"/>
        <end position="325"/>
    </location>
</feature>
<comment type="subcellular location">
    <subcellularLocation>
        <location evidence="1">Cell envelope</location>
    </subcellularLocation>
</comment>
<dbReference type="InterPro" id="IPR002491">
    <property type="entry name" value="ABC_transptr_periplasmic_BD"/>
</dbReference>
<reference evidence="7 8" key="1">
    <citation type="journal article" date="2021" name="Microbiol. Resour. Announc.">
        <title>Complete Genome Sequences of Two Rhodococcus sp. Strains with Large and Linear Chromosomes, Isolated from Apple Rhizosphere.</title>
        <authorList>
            <person name="Benning S."/>
            <person name="Brugnone N."/>
            <person name="Siani R."/>
            <person name="Kublik S."/>
            <person name="Schloter M."/>
            <person name="Rad V."/>
        </authorList>
    </citation>
    <scope>NUCLEOTIDE SEQUENCE [LARGE SCALE GENOMIC DNA]</scope>
    <source>
        <strain evidence="7 8">R79</strain>
    </source>
</reference>
<keyword evidence="3" id="KW-0813">Transport</keyword>
<accession>A0A974WC99</accession>
<comment type="similarity">
    <text evidence="2">Belongs to the bacterial solute-binding protein 8 family.</text>
</comment>
<proteinExistence type="inferred from homology"/>
<protein>
    <submittedName>
        <fullName evidence="7">ABC transporter substrate-binding protein</fullName>
    </submittedName>
</protein>
<evidence type="ECO:0000313" key="8">
    <source>
        <dbReference type="Proteomes" id="UP000662986"/>
    </source>
</evidence>